<evidence type="ECO:0000313" key="2">
    <source>
        <dbReference type="Proteomes" id="UP000276133"/>
    </source>
</evidence>
<evidence type="ECO:0000313" key="1">
    <source>
        <dbReference type="EMBL" id="RNA08133.1"/>
    </source>
</evidence>
<protein>
    <submittedName>
        <fullName evidence="1">Uncharacterized protein</fullName>
    </submittedName>
</protein>
<accession>A0A3M7Q9W7</accession>
<proteinExistence type="predicted"/>
<dbReference type="AlphaFoldDB" id="A0A3M7Q9W7"/>
<dbReference type="EMBL" id="REGN01006845">
    <property type="protein sequence ID" value="RNA08133.1"/>
    <property type="molecule type" value="Genomic_DNA"/>
</dbReference>
<dbReference type="Proteomes" id="UP000276133">
    <property type="component" value="Unassembled WGS sequence"/>
</dbReference>
<gene>
    <name evidence="1" type="ORF">BpHYR1_009793</name>
</gene>
<name>A0A3M7Q9W7_BRAPC</name>
<comment type="caution">
    <text evidence="1">The sequence shown here is derived from an EMBL/GenBank/DDBJ whole genome shotgun (WGS) entry which is preliminary data.</text>
</comment>
<sequence length="64" mass="7469">MSNLITCIDKRTLSKFNGSNFKLEASYSRVPQYKINIQYKNRNIIDTVKKLEQRKIGLKTFTIG</sequence>
<keyword evidence="2" id="KW-1185">Reference proteome</keyword>
<organism evidence="1 2">
    <name type="scientific">Brachionus plicatilis</name>
    <name type="common">Marine rotifer</name>
    <name type="synonym">Brachionus muelleri</name>
    <dbReference type="NCBI Taxonomy" id="10195"/>
    <lineage>
        <taxon>Eukaryota</taxon>
        <taxon>Metazoa</taxon>
        <taxon>Spiralia</taxon>
        <taxon>Gnathifera</taxon>
        <taxon>Rotifera</taxon>
        <taxon>Eurotatoria</taxon>
        <taxon>Monogononta</taxon>
        <taxon>Pseudotrocha</taxon>
        <taxon>Ploima</taxon>
        <taxon>Brachionidae</taxon>
        <taxon>Brachionus</taxon>
    </lineage>
</organism>
<reference evidence="1 2" key="1">
    <citation type="journal article" date="2018" name="Sci. Rep.">
        <title>Genomic signatures of local adaptation to the degree of environmental predictability in rotifers.</title>
        <authorList>
            <person name="Franch-Gras L."/>
            <person name="Hahn C."/>
            <person name="Garcia-Roger E.M."/>
            <person name="Carmona M.J."/>
            <person name="Serra M."/>
            <person name="Gomez A."/>
        </authorList>
    </citation>
    <scope>NUCLEOTIDE SEQUENCE [LARGE SCALE GENOMIC DNA]</scope>
    <source>
        <strain evidence="1">HYR1</strain>
    </source>
</reference>